<dbReference type="InterPro" id="IPR002328">
    <property type="entry name" value="ADH_Zn_CS"/>
</dbReference>
<dbReference type="Gene3D" id="3.40.50.720">
    <property type="entry name" value="NAD(P)-binding Rossmann-like Domain"/>
    <property type="match status" value="1"/>
</dbReference>
<evidence type="ECO:0000256" key="3">
    <source>
        <dbReference type="ARBA" id="ARBA00022833"/>
    </source>
</evidence>
<keyword evidence="8" id="KW-1185">Reference proteome</keyword>
<dbReference type="GO" id="GO:0008270">
    <property type="term" value="F:zinc ion binding"/>
    <property type="evidence" value="ECO:0007669"/>
    <property type="project" value="InterPro"/>
</dbReference>
<name>A0A2R6XRV0_MARPO</name>
<keyword evidence="2 5" id="KW-0479">Metal-binding</keyword>
<dbReference type="InterPro" id="IPR047109">
    <property type="entry name" value="CAD-like"/>
</dbReference>
<dbReference type="OrthoDB" id="1879366at2759"/>
<dbReference type="AlphaFoldDB" id="A0A2R6XRV0"/>
<dbReference type="Pfam" id="PF00107">
    <property type="entry name" value="ADH_zinc_N"/>
    <property type="match status" value="1"/>
</dbReference>
<keyword evidence="4" id="KW-0560">Oxidoreductase</keyword>
<dbReference type="PROSITE" id="PS00059">
    <property type="entry name" value="ADH_ZINC"/>
    <property type="match status" value="1"/>
</dbReference>
<dbReference type="EMBL" id="KZ772676">
    <property type="protein sequence ID" value="PTQ48776.1"/>
    <property type="molecule type" value="Genomic_DNA"/>
</dbReference>
<protein>
    <recommendedName>
        <fullName evidence="6">Enoyl reductase (ER) domain-containing protein</fullName>
    </recommendedName>
</protein>
<dbReference type="SUPFAM" id="SSF50129">
    <property type="entry name" value="GroES-like"/>
    <property type="match status" value="1"/>
</dbReference>
<comment type="similarity">
    <text evidence="5">Belongs to the zinc-containing alcohol dehydrogenase family.</text>
</comment>
<dbReference type="InterPro" id="IPR013149">
    <property type="entry name" value="ADH-like_C"/>
</dbReference>
<evidence type="ECO:0000256" key="2">
    <source>
        <dbReference type="ARBA" id="ARBA00022723"/>
    </source>
</evidence>
<dbReference type="Pfam" id="PF08240">
    <property type="entry name" value="ADH_N"/>
    <property type="match status" value="1"/>
</dbReference>
<dbReference type="InterPro" id="IPR013154">
    <property type="entry name" value="ADH-like_N"/>
</dbReference>
<dbReference type="OMA" id="GWGEQKF"/>
<accession>A0A2R6XRV0</accession>
<evidence type="ECO:0000256" key="1">
    <source>
        <dbReference type="ARBA" id="ARBA00001947"/>
    </source>
</evidence>
<keyword evidence="3 5" id="KW-0862">Zinc</keyword>
<sequence length="354" mass="38799">MAGEPNCFGWAAHDANGVLVPFKFTRRPTGPDDVNLRITHCGMCHAELVWLFNKLGDSKYPMVPGHEVVGVVTEVGSNVTRFKEGDRVGVGTFVYSCRECEICKDGMQQICDQKVMTYNAYDRDGTLTAGGYSTHMVCNQDHVLAIPENLSMAEAAPLLCAGITVYSPMTRLGMNKAGQTLGVIGLGGLGHMAVKFGKAFGMKVTVMSTSESKREEALSVLGADTFVNTSDPAQLEAARNSIHNIMDTVPYEHALDLYLPLMKPRGHLVIVGFPHEHKFAPHHLILGFKSITGSVTGSIAEIQEMLDFCAKKNVTPMIEMVDIKDCNEALTRMLNKDVRYRFVIDIEKTLVNPT</sequence>
<organism evidence="7 8">
    <name type="scientific">Marchantia polymorpha</name>
    <name type="common">Common liverwort</name>
    <name type="synonym">Marchantia aquatica</name>
    <dbReference type="NCBI Taxonomy" id="3197"/>
    <lineage>
        <taxon>Eukaryota</taxon>
        <taxon>Viridiplantae</taxon>
        <taxon>Streptophyta</taxon>
        <taxon>Embryophyta</taxon>
        <taxon>Marchantiophyta</taxon>
        <taxon>Marchantiopsida</taxon>
        <taxon>Marchantiidae</taxon>
        <taxon>Marchantiales</taxon>
        <taxon>Marchantiaceae</taxon>
        <taxon>Marchantia</taxon>
    </lineage>
</organism>
<evidence type="ECO:0000313" key="7">
    <source>
        <dbReference type="EMBL" id="PTQ48776.1"/>
    </source>
</evidence>
<gene>
    <name evidence="7" type="ORF">MARPO_0004s0064</name>
</gene>
<evidence type="ECO:0000259" key="6">
    <source>
        <dbReference type="SMART" id="SM00829"/>
    </source>
</evidence>
<dbReference type="InterPro" id="IPR036291">
    <property type="entry name" value="NAD(P)-bd_dom_sf"/>
</dbReference>
<dbReference type="CDD" id="cd05283">
    <property type="entry name" value="CAD1"/>
    <property type="match status" value="1"/>
</dbReference>
<dbReference type="PANTHER" id="PTHR42683">
    <property type="entry name" value="ALDEHYDE REDUCTASE"/>
    <property type="match status" value="1"/>
</dbReference>
<proteinExistence type="inferred from homology"/>
<dbReference type="FunFam" id="3.40.50.720:FF:000022">
    <property type="entry name" value="Cinnamyl alcohol dehydrogenase"/>
    <property type="match status" value="1"/>
</dbReference>
<dbReference type="SMR" id="A0A2R6XRV0"/>
<feature type="domain" description="Enoyl reductase (ER)" evidence="6">
    <location>
        <begin position="17"/>
        <end position="344"/>
    </location>
</feature>
<comment type="cofactor">
    <cofactor evidence="1 5">
        <name>Zn(2+)</name>
        <dbReference type="ChEBI" id="CHEBI:29105"/>
    </cofactor>
</comment>
<dbReference type="Proteomes" id="UP000244005">
    <property type="component" value="Unassembled WGS sequence"/>
</dbReference>
<dbReference type="Gramene" id="Mp3g16070.1">
    <property type="protein sequence ID" value="Mp3g16070.1.cds"/>
    <property type="gene ID" value="Mp3g16070"/>
</dbReference>
<evidence type="ECO:0000256" key="4">
    <source>
        <dbReference type="ARBA" id="ARBA00023002"/>
    </source>
</evidence>
<evidence type="ECO:0000256" key="5">
    <source>
        <dbReference type="RuleBase" id="RU361277"/>
    </source>
</evidence>
<dbReference type="Gene3D" id="3.90.180.10">
    <property type="entry name" value="Medium-chain alcohol dehydrogenases, catalytic domain"/>
    <property type="match status" value="1"/>
</dbReference>
<dbReference type="SMART" id="SM00829">
    <property type="entry name" value="PKS_ER"/>
    <property type="match status" value="1"/>
</dbReference>
<reference evidence="8" key="1">
    <citation type="journal article" date="2017" name="Cell">
        <title>Insights into land plant evolution garnered from the Marchantia polymorpha genome.</title>
        <authorList>
            <person name="Bowman J.L."/>
            <person name="Kohchi T."/>
            <person name="Yamato K.T."/>
            <person name="Jenkins J."/>
            <person name="Shu S."/>
            <person name="Ishizaki K."/>
            <person name="Yamaoka S."/>
            <person name="Nishihama R."/>
            <person name="Nakamura Y."/>
            <person name="Berger F."/>
            <person name="Adam C."/>
            <person name="Aki S.S."/>
            <person name="Althoff F."/>
            <person name="Araki T."/>
            <person name="Arteaga-Vazquez M.A."/>
            <person name="Balasubrmanian S."/>
            <person name="Barry K."/>
            <person name="Bauer D."/>
            <person name="Boehm C.R."/>
            <person name="Briginshaw L."/>
            <person name="Caballero-Perez J."/>
            <person name="Catarino B."/>
            <person name="Chen F."/>
            <person name="Chiyoda S."/>
            <person name="Chovatia M."/>
            <person name="Davies K.M."/>
            <person name="Delmans M."/>
            <person name="Demura T."/>
            <person name="Dierschke T."/>
            <person name="Dolan L."/>
            <person name="Dorantes-Acosta A.E."/>
            <person name="Eklund D.M."/>
            <person name="Florent S.N."/>
            <person name="Flores-Sandoval E."/>
            <person name="Fujiyama A."/>
            <person name="Fukuzawa H."/>
            <person name="Galik B."/>
            <person name="Grimanelli D."/>
            <person name="Grimwood J."/>
            <person name="Grossniklaus U."/>
            <person name="Hamada T."/>
            <person name="Haseloff J."/>
            <person name="Hetherington A.J."/>
            <person name="Higo A."/>
            <person name="Hirakawa Y."/>
            <person name="Hundley H.N."/>
            <person name="Ikeda Y."/>
            <person name="Inoue K."/>
            <person name="Inoue S.I."/>
            <person name="Ishida S."/>
            <person name="Jia Q."/>
            <person name="Kakita M."/>
            <person name="Kanazawa T."/>
            <person name="Kawai Y."/>
            <person name="Kawashima T."/>
            <person name="Kennedy M."/>
            <person name="Kinose K."/>
            <person name="Kinoshita T."/>
            <person name="Kohara Y."/>
            <person name="Koide E."/>
            <person name="Komatsu K."/>
            <person name="Kopischke S."/>
            <person name="Kubo M."/>
            <person name="Kyozuka J."/>
            <person name="Lagercrantz U."/>
            <person name="Lin S.S."/>
            <person name="Lindquist E."/>
            <person name="Lipzen A.M."/>
            <person name="Lu C.W."/>
            <person name="De Luna E."/>
            <person name="Martienssen R.A."/>
            <person name="Minamino N."/>
            <person name="Mizutani M."/>
            <person name="Mizutani M."/>
            <person name="Mochizuki N."/>
            <person name="Monte I."/>
            <person name="Mosher R."/>
            <person name="Nagasaki H."/>
            <person name="Nakagami H."/>
            <person name="Naramoto S."/>
            <person name="Nishitani K."/>
            <person name="Ohtani M."/>
            <person name="Okamoto T."/>
            <person name="Okumura M."/>
            <person name="Phillips J."/>
            <person name="Pollak B."/>
            <person name="Reinders A."/>
            <person name="Rovekamp M."/>
            <person name="Sano R."/>
            <person name="Sawa S."/>
            <person name="Schmid M.W."/>
            <person name="Shirakawa M."/>
            <person name="Solano R."/>
            <person name="Spunde A."/>
            <person name="Suetsugu N."/>
            <person name="Sugano S."/>
            <person name="Sugiyama A."/>
            <person name="Sun R."/>
            <person name="Suzuki Y."/>
            <person name="Takenaka M."/>
            <person name="Takezawa D."/>
            <person name="Tomogane H."/>
            <person name="Tsuzuki M."/>
            <person name="Ueda T."/>
            <person name="Umeda M."/>
            <person name="Ward J.M."/>
            <person name="Watanabe Y."/>
            <person name="Yazaki K."/>
            <person name="Yokoyama R."/>
            <person name="Yoshitake Y."/>
            <person name="Yotsui I."/>
            <person name="Zachgo S."/>
            <person name="Schmutz J."/>
        </authorList>
    </citation>
    <scope>NUCLEOTIDE SEQUENCE [LARGE SCALE GENOMIC DNA]</scope>
    <source>
        <strain evidence="8">Tak-1</strain>
    </source>
</reference>
<dbReference type="InterPro" id="IPR020843">
    <property type="entry name" value="ER"/>
</dbReference>
<dbReference type="InterPro" id="IPR011032">
    <property type="entry name" value="GroES-like_sf"/>
</dbReference>
<evidence type="ECO:0000313" key="8">
    <source>
        <dbReference type="Proteomes" id="UP000244005"/>
    </source>
</evidence>
<dbReference type="GO" id="GO:0016616">
    <property type="term" value="F:oxidoreductase activity, acting on the CH-OH group of donors, NAD or NADP as acceptor"/>
    <property type="evidence" value="ECO:0000318"/>
    <property type="project" value="GO_Central"/>
</dbReference>
<dbReference type="SUPFAM" id="SSF51735">
    <property type="entry name" value="NAD(P)-binding Rossmann-fold domains"/>
    <property type="match status" value="1"/>
</dbReference>